<organism evidence="2 3">
    <name type="scientific">Paracoccidioides brasiliensis (strain Pb18)</name>
    <dbReference type="NCBI Taxonomy" id="502780"/>
    <lineage>
        <taxon>Eukaryota</taxon>
        <taxon>Fungi</taxon>
        <taxon>Dikarya</taxon>
        <taxon>Ascomycota</taxon>
        <taxon>Pezizomycotina</taxon>
        <taxon>Eurotiomycetes</taxon>
        <taxon>Eurotiomycetidae</taxon>
        <taxon>Onygenales</taxon>
        <taxon>Ajellomycetaceae</taxon>
        <taxon>Paracoccidioides</taxon>
    </lineage>
</organism>
<dbReference type="PANTHER" id="PTHR28055">
    <property type="entry name" value="ALTERED INHERITANCE OF MITOCHONDRIA PROTEIN 41, MITOCHONDRIAL"/>
    <property type="match status" value="1"/>
</dbReference>
<dbReference type="eggNOG" id="ENOG502SDB7">
    <property type="taxonomic scope" value="Eukaryota"/>
</dbReference>
<dbReference type="EMBL" id="KN275959">
    <property type="protein sequence ID" value="EEH47112.1"/>
    <property type="molecule type" value="Genomic_DNA"/>
</dbReference>
<dbReference type="InParanoid" id="C1G7Q5"/>
<dbReference type="OMA" id="RWNSTGP"/>
<dbReference type="GeneID" id="22582560"/>
<dbReference type="VEuPathDB" id="FungiDB:PADG_03210"/>
<dbReference type="HOGENOM" id="CLU_079430_0_1_1"/>
<dbReference type="GO" id="GO:0016884">
    <property type="term" value="F:carbon-nitrogen ligase activity, with glutamine as amido-N-donor"/>
    <property type="evidence" value="ECO:0007669"/>
    <property type="project" value="UniProtKB-UniRule"/>
</dbReference>
<comment type="similarity">
    <text evidence="1">Belongs to the AIM41 family.</text>
</comment>
<dbReference type="InterPro" id="IPR042184">
    <property type="entry name" value="YqeY/Aim41_N"/>
</dbReference>
<dbReference type="InterPro" id="IPR019004">
    <property type="entry name" value="YqeY/Aim41"/>
</dbReference>
<comment type="subcellular location">
    <subcellularLocation>
        <location evidence="1">Mitochondrion</location>
    </subcellularLocation>
</comment>
<reference evidence="2 3" key="1">
    <citation type="journal article" date="2011" name="PLoS Genet.">
        <title>Comparative genomic analysis of human fungal pathogens causing paracoccidioidomycosis.</title>
        <authorList>
            <person name="Desjardins C.A."/>
            <person name="Champion M.D."/>
            <person name="Holder J.W."/>
            <person name="Muszewska A."/>
            <person name="Goldberg J."/>
            <person name="Bailao A.M."/>
            <person name="Brigido M.M."/>
            <person name="Ferreira M.E."/>
            <person name="Garcia A.M."/>
            <person name="Grynberg M."/>
            <person name="Gujja S."/>
            <person name="Heiman D.I."/>
            <person name="Henn M.R."/>
            <person name="Kodira C.D."/>
            <person name="Leon-Narvaez H."/>
            <person name="Longo L.V."/>
            <person name="Ma L.J."/>
            <person name="Malavazi I."/>
            <person name="Matsuo A.L."/>
            <person name="Morais F.V."/>
            <person name="Pereira M."/>
            <person name="Rodriguez-Brito S."/>
            <person name="Sakthikumar S."/>
            <person name="Salem-Izacc S.M."/>
            <person name="Sykes S.M."/>
            <person name="Teixeira M.M."/>
            <person name="Vallejo M.C."/>
            <person name="Walter M.E."/>
            <person name="Yandava C."/>
            <person name="Young S."/>
            <person name="Zeng Q."/>
            <person name="Zucker J."/>
            <person name="Felipe M.S."/>
            <person name="Goldman G.H."/>
            <person name="Haas B.J."/>
            <person name="McEwen J.G."/>
            <person name="Nino-Vega G."/>
            <person name="Puccia R."/>
            <person name="San-Blas G."/>
            <person name="Soares C.M."/>
            <person name="Birren B.W."/>
            <person name="Cuomo C.A."/>
        </authorList>
    </citation>
    <scope>NUCLEOTIDE SEQUENCE [LARGE SCALE GENOMIC DNA]</scope>
    <source>
        <strain evidence="2 3">Pb18</strain>
    </source>
</reference>
<dbReference type="OrthoDB" id="538640at2759"/>
<keyword evidence="3" id="KW-1185">Reference proteome</keyword>
<name>C1G7Q5_PARBD</name>
<dbReference type="AlphaFoldDB" id="C1G7Q5"/>
<sequence length="182" mass="19593">MFRSPSIRPQLCLRGSIRHNSTAPVTPPLLLKIKSDLKDAMRAKDTSRLNVLRALISETTNASKTSSPIKTDLQLLILMRKRAAALKDAKSEYNQAGRADLSDNADKEIQVLDGYASQVETTSAEEIQSAVSKAIAELQSTGKKVVVGSVIKALVGRGGLLEGKPVETAQIIGIANEFIPKK</sequence>
<accession>C1G7Q5</accession>
<proteinExistence type="inferred from homology"/>
<dbReference type="KEGG" id="pbn:PADG_03210"/>
<evidence type="ECO:0000313" key="2">
    <source>
        <dbReference type="EMBL" id="EEH47112.1"/>
    </source>
</evidence>
<dbReference type="Pfam" id="PF09424">
    <property type="entry name" value="YqeY"/>
    <property type="match status" value="1"/>
</dbReference>
<keyword evidence="1" id="KW-0496">Mitochondrion</keyword>
<dbReference type="Proteomes" id="UP000001628">
    <property type="component" value="Unassembled WGS sequence"/>
</dbReference>
<gene>
    <name evidence="1" type="primary">AIM41</name>
    <name evidence="2" type="ORF">PADG_03210</name>
</gene>
<dbReference type="RefSeq" id="XP_010758780.1">
    <property type="nucleotide sequence ID" value="XM_010760478.1"/>
</dbReference>
<dbReference type="InterPro" id="IPR003789">
    <property type="entry name" value="Asn/Gln_tRNA_amidoTrase-B-like"/>
</dbReference>
<dbReference type="PANTHER" id="PTHR28055:SF1">
    <property type="entry name" value="ALTERED INHERITANCE OF MITOCHONDRIA PROTEIN 41, MITOCHONDRIAL"/>
    <property type="match status" value="1"/>
</dbReference>
<dbReference type="GO" id="GO:0005739">
    <property type="term" value="C:mitochondrion"/>
    <property type="evidence" value="ECO:0007669"/>
    <property type="project" value="UniProtKB-SubCell"/>
</dbReference>
<evidence type="ECO:0000313" key="3">
    <source>
        <dbReference type="Proteomes" id="UP000001628"/>
    </source>
</evidence>
<dbReference type="Gene3D" id="1.10.1510.10">
    <property type="entry name" value="Uncharacterised protein YqeY/AIM41 PF09424, N-terminal domain"/>
    <property type="match status" value="1"/>
</dbReference>
<dbReference type="SMR" id="C1G7Q5"/>
<evidence type="ECO:0000256" key="1">
    <source>
        <dbReference type="RuleBase" id="RU365099"/>
    </source>
</evidence>
<protein>
    <recommendedName>
        <fullName evidence="1">Altered inheritance of mitochondria protein 41</fullName>
    </recommendedName>
</protein>
<dbReference type="FunCoup" id="C1G7Q5">
    <property type="interactions" value="81"/>
</dbReference>
<dbReference type="SUPFAM" id="SSF89095">
    <property type="entry name" value="GatB/YqeY motif"/>
    <property type="match status" value="1"/>
</dbReference>